<dbReference type="EMBL" id="BPLQ01001086">
    <property type="protein sequence ID" value="GIX78388.1"/>
    <property type="molecule type" value="Genomic_DNA"/>
</dbReference>
<name>A0AAV4N119_9ARAC</name>
<evidence type="ECO:0000313" key="2">
    <source>
        <dbReference type="Proteomes" id="UP001054837"/>
    </source>
</evidence>
<evidence type="ECO:0000313" key="1">
    <source>
        <dbReference type="EMBL" id="GIX78388.1"/>
    </source>
</evidence>
<keyword evidence="2" id="KW-1185">Reference proteome</keyword>
<sequence>MAAKTEIPSSAQCCHPLGKLASRDHLTRAMLKFSSKSLLSRHASPRKTPPQIRLSTNHEFTCSLMSNRSHSGLSRFLSLAQCFKLNYGRLDIDLVGADEKALENCTTG</sequence>
<protein>
    <submittedName>
        <fullName evidence="1">Uncharacterized protein</fullName>
    </submittedName>
</protein>
<comment type="caution">
    <text evidence="1">The sequence shown here is derived from an EMBL/GenBank/DDBJ whole genome shotgun (WGS) entry which is preliminary data.</text>
</comment>
<gene>
    <name evidence="1" type="ORF">CDAR_313611</name>
</gene>
<reference evidence="1 2" key="1">
    <citation type="submission" date="2021-06" db="EMBL/GenBank/DDBJ databases">
        <title>Caerostris darwini draft genome.</title>
        <authorList>
            <person name="Kono N."/>
            <person name="Arakawa K."/>
        </authorList>
    </citation>
    <scope>NUCLEOTIDE SEQUENCE [LARGE SCALE GENOMIC DNA]</scope>
</reference>
<proteinExistence type="predicted"/>
<organism evidence="1 2">
    <name type="scientific">Caerostris darwini</name>
    <dbReference type="NCBI Taxonomy" id="1538125"/>
    <lineage>
        <taxon>Eukaryota</taxon>
        <taxon>Metazoa</taxon>
        <taxon>Ecdysozoa</taxon>
        <taxon>Arthropoda</taxon>
        <taxon>Chelicerata</taxon>
        <taxon>Arachnida</taxon>
        <taxon>Araneae</taxon>
        <taxon>Araneomorphae</taxon>
        <taxon>Entelegynae</taxon>
        <taxon>Araneoidea</taxon>
        <taxon>Araneidae</taxon>
        <taxon>Caerostris</taxon>
    </lineage>
</organism>
<dbReference type="AlphaFoldDB" id="A0AAV4N119"/>
<dbReference type="Proteomes" id="UP001054837">
    <property type="component" value="Unassembled WGS sequence"/>
</dbReference>
<accession>A0AAV4N119</accession>